<dbReference type="FunFam" id="3.30.1490.120:FF:000001">
    <property type="entry name" value="DNA-directed RNA polymerase II subunit RPB7"/>
    <property type="match status" value="1"/>
</dbReference>
<dbReference type="PANTHER" id="PTHR12709:SF4">
    <property type="entry name" value="DNA-DIRECTED RNA POLYMERASE II SUBUNIT RPB7"/>
    <property type="match status" value="1"/>
</dbReference>
<gene>
    <name evidence="8" type="ORF">HMPREF1541_10474</name>
</gene>
<dbReference type="Proteomes" id="UP000030752">
    <property type="component" value="Unassembled WGS sequence"/>
</dbReference>
<dbReference type="GO" id="GO:0060213">
    <property type="term" value="P:positive regulation of nuclear-transcribed mRNA poly(A) tail shortening"/>
    <property type="evidence" value="ECO:0007669"/>
    <property type="project" value="EnsemblFungi"/>
</dbReference>
<organism evidence="8 9">
    <name type="scientific">Cyphellophora europaea (strain CBS 101466)</name>
    <name type="common">Phialophora europaea</name>
    <dbReference type="NCBI Taxonomy" id="1220924"/>
    <lineage>
        <taxon>Eukaryota</taxon>
        <taxon>Fungi</taxon>
        <taxon>Dikarya</taxon>
        <taxon>Ascomycota</taxon>
        <taxon>Pezizomycotina</taxon>
        <taxon>Eurotiomycetes</taxon>
        <taxon>Chaetothyriomycetidae</taxon>
        <taxon>Chaetothyriales</taxon>
        <taxon>Cyphellophoraceae</taxon>
        <taxon>Cyphellophora</taxon>
    </lineage>
</organism>
<dbReference type="FunCoup" id="W2S8N8">
    <property type="interactions" value="1039"/>
</dbReference>
<dbReference type="GO" id="GO:0010590">
    <property type="term" value="P:regulation of septum digestion after cytokinesis"/>
    <property type="evidence" value="ECO:0007669"/>
    <property type="project" value="EnsemblFungi"/>
</dbReference>
<dbReference type="GO" id="GO:0003968">
    <property type="term" value="F:RNA-directed RNA polymerase activity"/>
    <property type="evidence" value="ECO:0007669"/>
    <property type="project" value="EnsemblFungi"/>
</dbReference>
<dbReference type="GO" id="GO:0045948">
    <property type="term" value="P:positive regulation of translational initiation"/>
    <property type="evidence" value="ECO:0007669"/>
    <property type="project" value="EnsemblFungi"/>
</dbReference>
<evidence type="ECO:0000256" key="2">
    <source>
        <dbReference type="ARBA" id="ARBA00009307"/>
    </source>
</evidence>
<dbReference type="GO" id="GO:0031369">
    <property type="term" value="F:translation initiation factor binding"/>
    <property type="evidence" value="ECO:0007669"/>
    <property type="project" value="EnsemblFungi"/>
</dbReference>
<reference evidence="8 9" key="1">
    <citation type="submission" date="2013-03" db="EMBL/GenBank/DDBJ databases">
        <title>The Genome Sequence of Phialophora europaea CBS 101466.</title>
        <authorList>
            <consortium name="The Broad Institute Genomics Platform"/>
            <person name="Cuomo C."/>
            <person name="de Hoog S."/>
            <person name="Gorbushina A."/>
            <person name="Walker B."/>
            <person name="Young S.K."/>
            <person name="Zeng Q."/>
            <person name="Gargeya S."/>
            <person name="Fitzgerald M."/>
            <person name="Haas B."/>
            <person name="Abouelleil A."/>
            <person name="Allen A.W."/>
            <person name="Alvarado L."/>
            <person name="Arachchi H.M."/>
            <person name="Berlin A.M."/>
            <person name="Chapman S.B."/>
            <person name="Gainer-Dewar J."/>
            <person name="Goldberg J."/>
            <person name="Griggs A."/>
            <person name="Gujja S."/>
            <person name="Hansen M."/>
            <person name="Howarth C."/>
            <person name="Imamovic A."/>
            <person name="Ireland A."/>
            <person name="Larimer J."/>
            <person name="McCowan C."/>
            <person name="Murphy C."/>
            <person name="Pearson M."/>
            <person name="Poon T.W."/>
            <person name="Priest M."/>
            <person name="Roberts A."/>
            <person name="Saif S."/>
            <person name="Shea T."/>
            <person name="Sisk P."/>
            <person name="Sykes S."/>
            <person name="Wortman J."/>
            <person name="Nusbaum C."/>
            <person name="Birren B."/>
        </authorList>
    </citation>
    <scope>NUCLEOTIDE SEQUENCE [LARGE SCALE GENOMIC DNA]</scope>
    <source>
        <strain evidence="8 9">CBS 101466</strain>
    </source>
</reference>
<dbReference type="InterPro" id="IPR003029">
    <property type="entry name" value="S1_domain"/>
</dbReference>
<dbReference type="CDD" id="cd04329">
    <property type="entry name" value="RNAP_II_Rpb7_N"/>
    <property type="match status" value="1"/>
</dbReference>
<evidence type="ECO:0000256" key="3">
    <source>
        <dbReference type="ARBA" id="ARBA00022478"/>
    </source>
</evidence>
<feature type="domain" description="S1 motif" evidence="6">
    <location>
        <begin position="77"/>
        <end position="153"/>
    </location>
</feature>
<comment type="function">
    <text evidence="5">DNA-dependent RNA polymerase which catalyzes the transcription of DNA into RNA using the four ribonucleoside triphosphates as substrates.</text>
</comment>
<keyword evidence="5" id="KW-0539">Nucleus</keyword>
<evidence type="ECO:0000313" key="8">
    <source>
        <dbReference type="EMBL" id="ETN44294.1"/>
    </source>
</evidence>
<dbReference type="Gene3D" id="3.30.1490.120">
    <property type="entry name" value="RNA polymerase Rpb7-like, N-terminal domain"/>
    <property type="match status" value="1"/>
</dbReference>
<dbReference type="GO" id="GO:0005665">
    <property type="term" value="C:RNA polymerase II, core complex"/>
    <property type="evidence" value="ECO:0007669"/>
    <property type="project" value="EnsemblFungi"/>
</dbReference>
<dbReference type="RefSeq" id="XP_008713367.1">
    <property type="nucleotide sequence ID" value="XM_008715145.1"/>
</dbReference>
<keyword evidence="9" id="KW-1185">Reference proteome</keyword>
<accession>W2S8N8</accession>
<keyword evidence="4 5" id="KW-0804">Transcription</keyword>
<evidence type="ECO:0000259" key="7">
    <source>
        <dbReference type="Pfam" id="PF03876"/>
    </source>
</evidence>
<dbReference type="GO" id="GO:0003697">
    <property type="term" value="F:single-stranded DNA binding"/>
    <property type="evidence" value="ECO:0007669"/>
    <property type="project" value="EnsemblFungi"/>
</dbReference>
<evidence type="ECO:0000256" key="1">
    <source>
        <dbReference type="ARBA" id="ARBA00004123"/>
    </source>
</evidence>
<dbReference type="GO" id="GO:1990328">
    <property type="term" value="C:RPB4-RPB7 complex"/>
    <property type="evidence" value="ECO:0007669"/>
    <property type="project" value="EnsemblFungi"/>
</dbReference>
<proteinExistence type="inferred from homology"/>
<dbReference type="EMBL" id="KB822715">
    <property type="protein sequence ID" value="ETN44294.1"/>
    <property type="molecule type" value="Genomic_DNA"/>
</dbReference>
<dbReference type="InterPro" id="IPR005576">
    <property type="entry name" value="Rpb7-like_N"/>
</dbReference>
<dbReference type="GO" id="GO:0006368">
    <property type="term" value="P:transcription elongation by RNA polymerase II"/>
    <property type="evidence" value="ECO:0007669"/>
    <property type="project" value="EnsemblFungi"/>
</dbReference>
<comment type="similarity">
    <text evidence="2">Belongs to the eukaryotic RPB7/RPC8 RNA polymerase subunit family.</text>
</comment>
<dbReference type="eggNOG" id="KOG3298">
    <property type="taxonomic scope" value="Eukaryota"/>
</dbReference>
<sequence>MFFLKYLEREISIHPSFFGREMEDRLRERLFADMEGSCNGEYYIICVIDIYNISPGRVKPGRGEANFTINYRAILWKPFKGETLDCAVTNVKPQGVFCDAGPLTVFVSKLHLPADMKHNPDAPNPQFSNAAGDSIEKGSAVRVQLIGLRSDVGQMFAIGKMSANWFG</sequence>
<evidence type="ECO:0000259" key="6">
    <source>
        <dbReference type="Pfam" id="PF00575"/>
    </source>
</evidence>
<protein>
    <recommendedName>
        <fullName evidence="5">DNA-directed RNA polymerase subunit</fullName>
    </recommendedName>
</protein>
<dbReference type="GeneID" id="19977813"/>
<evidence type="ECO:0000256" key="5">
    <source>
        <dbReference type="RuleBase" id="RU369086"/>
    </source>
</evidence>
<evidence type="ECO:0000256" key="4">
    <source>
        <dbReference type="ARBA" id="ARBA00023163"/>
    </source>
</evidence>
<dbReference type="SUPFAM" id="SSF88798">
    <property type="entry name" value="N-terminal, heterodimerisation domain of RBP7 (RpoE)"/>
    <property type="match status" value="1"/>
</dbReference>
<feature type="domain" description="RNA polymerase Rpb7-like N-terminal" evidence="7">
    <location>
        <begin position="9"/>
        <end position="63"/>
    </location>
</feature>
<dbReference type="HOGENOM" id="CLU_085878_2_0_1"/>
<dbReference type="InterPro" id="IPR036898">
    <property type="entry name" value="RNA_pol_Rpb7-like_N_sf"/>
</dbReference>
<dbReference type="STRING" id="1220924.W2S8N8"/>
<dbReference type="InterPro" id="IPR012340">
    <property type="entry name" value="NA-bd_OB-fold"/>
</dbReference>
<dbReference type="OrthoDB" id="1162399at2759"/>
<dbReference type="Pfam" id="PF03876">
    <property type="entry name" value="SHS2_Rpb7-N"/>
    <property type="match status" value="1"/>
</dbReference>
<dbReference type="GO" id="GO:0000956">
    <property type="term" value="P:nuclear-transcribed mRNA catabolic process"/>
    <property type="evidence" value="ECO:0007669"/>
    <property type="project" value="EnsemblFungi"/>
</dbReference>
<dbReference type="Gene3D" id="2.40.50.140">
    <property type="entry name" value="Nucleic acid-binding proteins"/>
    <property type="match status" value="1"/>
</dbReference>
<dbReference type="VEuPathDB" id="FungiDB:HMPREF1541_10474"/>
<dbReference type="AlphaFoldDB" id="W2S8N8"/>
<comment type="subcellular location">
    <subcellularLocation>
        <location evidence="1 5">Nucleus</location>
    </subcellularLocation>
</comment>
<dbReference type="SUPFAM" id="SSF50249">
    <property type="entry name" value="Nucleic acid-binding proteins"/>
    <property type="match status" value="1"/>
</dbReference>
<name>W2S8N8_CYPE1</name>
<evidence type="ECO:0000313" key="9">
    <source>
        <dbReference type="Proteomes" id="UP000030752"/>
    </source>
</evidence>
<dbReference type="GO" id="GO:0000932">
    <property type="term" value="C:P-body"/>
    <property type="evidence" value="ECO:0007669"/>
    <property type="project" value="EnsemblFungi"/>
</dbReference>
<dbReference type="PANTHER" id="PTHR12709">
    <property type="entry name" value="DNA-DIRECTED RNA POLYMERASE II, III"/>
    <property type="match status" value="1"/>
</dbReference>
<dbReference type="GO" id="GO:0003727">
    <property type="term" value="F:single-stranded RNA binding"/>
    <property type="evidence" value="ECO:0007669"/>
    <property type="project" value="EnsemblFungi"/>
</dbReference>
<dbReference type="GO" id="GO:0006367">
    <property type="term" value="P:transcription initiation at RNA polymerase II promoter"/>
    <property type="evidence" value="ECO:0007669"/>
    <property type="project" value="EnsemblFungi"/>
</dbReference>
<dbReference type="InParanoid" id="W2S8N8"/>
<dbReference type="Pfam" id="PF00575">
    <property type="entry name" value="S1"/>
    <property type="match status" value="1"/>
</dbReference>
<keyword evidence="3 5" id="KW-0240">DNA-directed RNA polymerase</keyword>
<dbReference type="InterPro" id="IPR045113">
    <property type="entry name" value="Rpb7-like"/>
</dbReference>